<dbReference type="GO" id="GO:0031966">
    <property type="term" value="C:mitochondrial membrane"/>
    <property type="evidence" value="ECO:0007669"/>
    <property type="project" value="UniProtKB-SubCell"/>
</dbReference>
<organism evidence="5 6">
    <name type="scientific">Aaosphaeria arxii CBS 175.79</name>
    <dbReference type="NCBI Taxonomy" id="1450172"/>
    <lineage>
        <taxon>Eukaryota</taxon>
        <taxon>Fungi</taxon>
        <taxon>Dikarya</taxon>
        <taxon>Ascomycota</taxon>
        <taxon>Pezizomycotina</taxon>
        <taxon>Dothideomycetes</taxon>
        <taxon>Pleosporomycetidae</taxon>
        <taxon>Pleosporales</taxon>
        <taxon>Pleosporales incertae sedis</taxon>
        <taxon>Aaosphaeria</taxon>
    </lineage>
</organism>
<dbReference type="OrthoDB" id="10251412at2759"/>
<comment type="similarity">
    <text evidence="2">Belongs to the AAA ATPase family.</text>
</comment>
<evidence type="ECO:0000313" key="5">
    <source>
        <dbReference type="EMBL" id="KAF2012005.1"/>
    </source>
</evidence>
<dbReference type="InterPro" id="IPR003959">
    <property type="entry name" value="ATPase_AAA_core"/>
</dbReference>
<dbReference type="Proteomes" id="UP000799778">
    <property type="component" value="Unassembled WGS sequence"/>
</dbReference>
<dbReference type="Pfam" id="PF00004">
    <property type="entry name" value="AAA"/>
    <property type="match status" value="1"/>
</dbReference>
<dbReference type="InterPro" id="IPR014851">
    <property type="entry name" value="BCS1_N"/>
</dbReference>
<feature type="domain" description="BCS1 N-terminal" evidence="4">
    <location>
        <begin position="135"/>
        <end position="203"/>
    </location>
</feature>
<dbReference type="Pfam" id="PF08740">
    <property type="entry name" value="BCS1_N"/>
    <property type="match status" value="1"/>
</dbReference>
<dbReference type="GO" id="GO:0016887">
    <property type="term" value="F:ATP hydrolysis activity"/>
    <property type="evidence" value="ECO:0007669"/>
    <property type="project" value="InterPro"/>
</dbReference>
<sequence>MFDESGPKTIGSWVMGFFNAGNEHWFMDYLDAPVFKEFSMRLKHQTGFDAHILIGIYSAYVAGTNVIPWVFSKAWDHSMSSVTLDAEQNQVICGGLMTFVAGLSSSYSTSWINFKGQHTKRLNDKGYLDADKQSRRFFWHDNTLYMLHRKEKRENPSFYEEYNYMLTISCFGHSDEPVRKLIKFCEDQITSNEGMKIITHCGNSHSENMHKKRQLDTIDMDECERDKLRQDAADYFHESSRSFYEAAGTPYRRGYLLTGPPGPKQLTLSALLNAIDGAGSQEGRLLIMTTNAPKSLDPALYRNGRVDKIVQMSYSTRQTAVMTFKRIFGQDPLRRHEAHAIQRFAKMFGDHFPEKSTITPAELSNYCLTRRANPVKAIKEFSEYIEK</sequence>
<dbReference type="PANTHER" id="PTHR23070">
    <property type="entry name" value="BCS1 AAA-TYPE ATPASE"/>
    <property type="match status" value="1"/>
</dbReference>
<keyword evidence="2" id="KW-0547">Nucleotide-binding</keyword>
<evidence type="ECO:0000313" key="6">
    <source>
        <dbReference type="Proteomes" id="UP000799778"/>
    </source>
</evidence>
<dbReference type="InterPro" id="IPR003960">
    <property type="entry name" value="ATPase_AAA_CS"/>
</dbReference>
<keyword evidence="2" id="KW-0067">ATP-binding</keyword>
<dbReference type="Gene3D" id="3.40.50.300">
    <property type="entry name" value="P-loop containing nucleotide triphosphate hydrolases"/>
    <property type="match status" value="1"/>
</dbReference>
<protein>
    <submittedName>
        <fullName evidence="5">Uncharacterized protein</fullName>
    </submittedName>
</protein>
<dbReference type="EMBL" id="ML978073">
    <property type="protein sequence ID" value="KAF2012005.1"/>
    <property type="molecule type" value="Genomic_DNA"/>
</dbReference>
<dbReference type="GeneID" id="54281174"/>
<reference evidence="5" key="1">
    <citation type="journal article" date="2020" name="Stud. Mycol.">
        <title>101 Dothideomycetes genomes: a test case for predicting lifestyles and emergence of pathogens.</title>
        <authorList>
            <person name="Haridas S."/>
            <person name="Albert R."/>
            <person name="Binder M."/>
            <person name="Bloem J."/>
            <person name="Labutti K."/>
            <person name="Salamov A."/>
            <person name="Andreopoulos B."/>
            <person name="Baker S."/>
            <person name="Barry K."/>
            <person name="Bills G."/>
            <person name="Bluhm B."/>
            <person name="Cannon C."/>
            <person name="Castanera R."/>
            <person name="Culley D."/>
            <person name="Daum C."/>
            <person name="Ezra D."/>
            <person name="Gonzalez J."/>
            <person name="Henrissat B."/>
            <person name="Kuo A."/>
            <person name="Liang C."/>
            <person name="Lipzen A."/>
            <person name="Lutzoni F."/>
            <person name="Magnuson J."/>
            <person name="Mondo S."/>
            <person name="Nolan M."/>
            <person name="Ohm R."/>
            <person name="Pangilinan J."/>
            <person name="Park H.-J."/>
            <person name="Ramirez L."/>
            <person name="Alfaro M."/>
            <person name="Sun H."/>
            <person name="Tritt A."/>
            <person name="Yoshinaga Y."/>
            <person name="Zwiers L.-H."/>
            <person name="Turgeon B."/>
            <person name="Goodwin S."/>
            <person name="Spatafora J."/>
            <person name="Crous P."/>
            <person name="Grigoriev I."/>
        </authorList>
    </citation>
    <scope>NUCLEOTIDE SEQUENCE</scope>
    <source>
        <strain evidence="5">CBS 175.79</strain>
    </source>
</reference>
<evidence type="ECO:0000259" key="4">
    <source>
        <dbReference type="Pfam" id="PF08740"/>
    </source>
</evidence>
<evidence type="ECO:0000256" key="1">
    <source>
        <dbReference type="ARBA" id="ARBA00004325"/>
    </source>
</evidence>
<dbReference type="InterPro" id="IPR050747">
    <property type="entry name" value="Mitochondrial_chaperone_BCS1"/>
</dbReference>
<evidence type="ECO:0000259" key="3">
    <source>
        <dbReference type="Pfam" id="PF00004"/>
    </source>
</evidence>
<accession>A0A6A5XFI4</accession>
<dbReference type="GO" id="GO:0005524">
    <property type="term" value="F:ATP binding"/>
    <property type="evidence" value="ECO:0007669"/>
    <property type="project" value="UniProtKB-KW"/>
</dbReference>
<dbReference type="InterPro" id="IPR027417">
    <property type="entry name" value="P-loop_NTPase"/>
</dbReference>
<dbReference type="RefSeq" id="XP_033380344.1">
    <property type="nucleotide sequence ID" value="XM_033523777.1"/>
</dbReference>
<feature type="non-terminal residue" evidence="5">
    <location>
        <position position="387"/>
    </location>
</feature>
<dbReference type="SUPFAM" id="SSF52540">
    <property type="entry name" value="P-loop containing nucleoside triphosphate hydrolases"/>
    <property type="match status" value="1"/>
</dbReference>
<keyword evidence="6" id="KW-1185">Reference proteome</keyword>
<dbReference type="PROSITE" id="PS00674">
    <property type="entry name" value="AAA"/>
    <property type="match status" value="1"/>
</dbReference>
<name>A0A6A5XFI4_9PLEO</name>
<proteinExistence type="inferred from homology"/>
<feature type="domain" description="ATPase AAA-type core" evidence="3">
    <location>
        <begin position="265"/>
        <end position="313"/>
    </location>
</feature>
<gene>
    <name evidence="5" type="ORF">BU24DRAFT_353418</name>
</gene>
<evidence type="ECO:0000256" key="2">
    <source>
        <dbReference type="RuleBase" id="RU003651"/>
    </source>
</evidence>
<comment type="subcellular location">
    <subcellularLocation>
        <location evidence="1">Mitochondrion membrane</location>
    </subcellularLocation>
</comment>
<dbReference type="AlphaFoldDB" id="A0A6A5XFI4"/>